<gene>
    <name evidence="1" type="ORF">BDN72DRAFT_842745</name>
</gene>
<reference evidence="1 2" key="1">
    <citation type="journal article" date="2019" name="Nat. Ecol. Evol.">
        <title>Megaphylogeny resolves global patterns of mushroom evolution.</title>
        <authorList>
            <person name="Varga T."/>
            <person name="Krizsan K."/>
            <person name="Foldi C."/>
            <person name="Dima B."/>
            <person name="Sanchez-Garcia M."/>
            <person name="Sanchez-Ramirez S."/>
            <person name="Szollosi G.J."/>
            <person name="Szarkandi J.G."/>
            <person name="Papp V."/>
            <person name="Albert L."/>
            <person name="Andreopoulos W."/>
            <person name="Angelini C."/>
            <person name="Antonin V."/>
            <person name="Barry K.W."/>
            <person name="Bougher N.L."/>
            <person name="Buchanan P."/>
            <person name="Buyck B."/>
            <person name="Bense V."/>
            <person name="Catcheside P."/>
            <person name="Chovatia M."/>
            <person name="Cooper J."/>
            <person name="Damon W."/>
            <person name="Desjardin D."/>
            <person name="Finy P."/>
            <person name="Geml J."/>
            <person name="Haridas S."/>
            <person name="Hughes K."/>
            <person name="Justo A."/>
            <person name="Karasinski D."/>
            <person name="Kautmanova I."/>
            <person name="Kiss B."/>
            <person name="Kocsube S."/>
            <person name="Kotiranta H."/>
            <person name="LaButti K.M."/>
            <person name="Lechner B.E."/>
            <person name="Liimatainen K."/>
            <person name="Lipzen A."/>
            <person name="Lukacs Z."/>
            <person name="Mihaltcheva S."/>
            <person name="Morgado L.N."/>
            <person name="Niskanen T."/>
            <person name="Noordeloos M.E."/>
            <person name="Ohm R.A."/>
            <person name="Ortiz-Santana B."/>
            <person name="Ovrebo C."/>
            <person name="Racz N."/>
            <person name="Riley R."/>
            <person name="Savchenko A."/>
            <person name="Shiryaev A."/>
            <person name="Soop K."/>
            <person name="Spirin V."/>
            <person name="Szebenyi C."/>
            <person name="Tomsovsky M."/>
            <person name="Tulloss R.E."/>
            <person name="Uehling J."/>
            <person name="Grigoriev I.V."/>
            <person name="Vagvolgyi C."/>
            <person name="Papp T."/>
            <person name="Martin F.M."/>
            <person name="Miettinen O."/>
            <person name="Hibbett D.S."/>
            <person name="Nagy L.G."/>
        </authorList>
    </citation>
    <scope>NUCLEOTIDE SEQUENCE [LARGE SCALE GENOMIC DNA]</scope>
    <source>
        <strain evidence="1 2">NL-1719</strain>
    </source>
</reference>
<keyword evidence="2" id="KW-1185">Reference proteome</keyword>
<proteinExistence type="predicted"/>
<organism evidence="1 2">
    <name type="scientific">Pluteus cervinus</name>
    <dbReference type="NCBI Taxonomy" id="181527"/>
    <lineage>
        <taxon>Eukaryota</taxon>
        <taxon>Fungi</taxon>
        <taxon>Dikarya</taxon>
        <taxon>Basidiomycota</taxon>
        <taxon>Agaricomycotina</taxon>
        <taxon>Agaricomycetes</taxon>
        <taxon>Agaricomycetidae</taxon>
        <taxon>Agaricales</taxon>
        <taxon>Pluteineae</taxon>
        <taxon>Pluteaceae</taxon>
        <taxon>Pluteus</taxon>
    </lineage>
</organism>
<dbReference type="Proteomes" id="UP000308600">
    <property type="component" value="Unassembled WGS sequence"/>
</dbReference>
<accession>A0ACD3APD7</accession>
<dbReference type="EMBL" id="ML208370">
    <property type="protein sequence ID" value="TFK67660.1"/>
    <property type="molecule type" value="Genomic_DNA"/>
</dbReference>
<evidence type="ECO:0000313" key="2">
    <source>
        <dbReference type="Proteomes" id="UP000308600"/>
    </source>
</evidence>
<name>A0ACD3APD7_9AGAR</name>
<protein>
    <submittedName>
        <fullName evidence="1">Uncharacterized protein</fullName>
    </submittedName>
</protein>
<sequence>MSYDEHHLLRSQQPSNADLSTLSRSTSPSPIPRRLHTYPPTRMASSSLALGFTSGTSTALGLRPHFDDSALSNLQLTGQSGETTNPDITPKQRFHRAAKKVILLNRATTHIHQYSRLEGPAAGAEPGIDPRQPLADLEYGHIKQDCVIEIMDYSAVRSSFGKMTNREFINLLEDEEASKPEPWVKVRWINVGGVSWDVIKALALRYDLHPLTIEDIFYANRRNASKVDYHANHLFISVLCHELGERPEVPRHQTAAFGSTLMDDSRSESPDPIDDSGGEIPLPYDEGFLTSPKQPQRVRKPIIGTLMSASNRLAALRKRREQEVKINTLKGSERIFVNISPMFIFLLRDGTVISIHSTPNLELTAPISQRIGQQYSILRQYTDASLMVHALLDLVVDKALDVISAYQTHIAKFEKSILLQPKVKTVRNLHILSEDLLLHKRTMGPIKTLINGLRRYDFERSAAQFDLDDHDHVDSMGRREGSENHPHYDEDDDHRPIVIPHVAGFMSHRSQTYLADVCDHMEYILSSLNTFTHTAEGLIDYTFNAISYQMTEVMRRLTIINVIFLPLTLLTYYFGMNFESFWLAKDGHSDAIYWYFATPIMIIILPIFIYPDLRRLLHHFEKRKEAKQAVLTSRRRQSTMSR</sequence>
<evidence type="ECO:0000313" key="1">
    <source>
        <dbReference type="EMBL" id="TFK67660.1"/>
    </source>
</evidence>